<dbReference type="InterPro" id="IPR043128">
    <property type="entry name" value="Rev_trsase/Diguanyl_cyclase"/>
</dbReference>
<dbReference type="GeneTree" id="ENSGT00990000209874"/>
<dbReference type="SUPFAM" id="SSF56672">
    <property type="entry name" value="DNA/RNA polymerases"/>
    <property type="match status" value="1"/>
</dbReference>
<dbReference type="AlphaFoldDB" id="H3ABM2"/>
<dbReference type="CDD" id="cd01647">
    <property type="entry name" value="RT_LTR"/>
    <property type="match status" value="1"/>
</dbReference>
<keyword evidence="5" id="KW-1185">Reference proteome</keyword>
<dbReference type="PANTHER" id="PTHR24559:SF435">
    <property type="entry name" value="RIBONUCLEASE H"/>
    <property type="match status" value="1"/>
</dbReference>
<dbReference type="eggNOG" id="KOG0017">
    <property type="taxonomic scope" value="Eukaryota"/>
</dbReference>
<dbReference type="EC" id="3.1.26.4" evidence="2"/>
<dbReference type="Proteomes" id="UP000008672">
    <property type="component" value="Unassembled WGS sequence"/>
</dbReference>
<accession>H3ABM2</accession>
<dbReference type="GO" id="GO:0004523">
    <property type="term" value="F:RNA-DNA hybrid ribonuclease activity"/>
    <property type="evidence" value="ECO:0007669"/>
    <property type="project" value="UniProtKB-EC"/>
</dbReference>
<organism evidence="4 5">
    <name type="scientific">Latimeria chalumnae</name>
    <name type="common">Coelacanth</name>
    <dbReference type="NCBI Taxonomy" id="7897"/>
    <lineage>
        <taxon>Eukaryota</taxon>
        <taxon>Metazoa</taxon>
        <taxon>Chordata</taxon>
        <taxon>Craniata</taxon>
        <taxon>Vertebrata</taxon>
        <taxon>Euteleostomi</taxon>
        <taxon>Coelacanthiformes</taxon>
        <taxon>Coelacanthidae</taxon>
        <taxon>Latimeria</taxon>
    </lineage>
</organism>
<dbReference type="InterPro" id="IPR000477">
    <property type="entry name" value="RT_dom"/>
</dbReference>
<reference evidence="4" key="2">
    <citation type="submission" date="2025-08" db="UniProtKB">
        <authorList>
            <consortium name="Ensembl"/>
        </authorList>
    </citation>
    <scope>IDENTIFICATION</scope>
</reference>
<sequence length="171" mass="19135">MEREGVIEPSTNAWASPIVLVRKKMAVSVSADYRKLNTITTKDFYPLPHIDDTLDAIAGSTWFSTLDLKSAYWQVEMDPVDKEKIALVAGQGQWQFTVMPFGLCNAHATFECLVERVLDGLPLTVCLLYLDDTLVHAKNFQIELDHLTIKKGTISDSCPGLSLSRLPLYFV</sequence>
<dbReference type="InterPro" id="IPR043502">
    <property type="entry name" value="DNA/RNA_pol_sf"/>
</dbReference>
<reference evidence="4" key="3">
    <citation type="submission" date="2025-09" db="UniProtKB">
        <authorList>
            <consortium name="Ensembl"/>
        </authorList>
    </citation>
    <scope>IDENTIFICATION</scope>
</reference>
<dbReference type="Ensembl" id="ENSLACT00000007102.1">
    <property type="protein sequence ID" value="ENSLACP00000007043.1"/>
    <property type="gene ID" value="ENSLACG00000006250.1"/>
</dbReference>
<evidence type="ECO:0000256" key="1">
    <source>
        <dbReference type="ARBA" id="ARBA00010879"/>
    </source>
</evidence>
<proteinExistence type="inferred from homology"/>
<dbReference type="HOGENOM" id="CLU_000384_42_10_1"/>
<name>H3ABM2_LATCH</name>
<comment type="similarity">
    <text evidence="1">Belongs to the beta type-B retroviral polymerase family. HERV class-II K(HML-2) pol subfamily.</text>
</comment>
<dbReference type="OMA" id="CAPSADH"/>
<feature type="domain" description="Reverse transcriptase" evidence="3">
    <location>
        <begin position="28"/>
        <end position="147"/>
    </location>
</feature>
<dbReference type="PANTHER" id="PTHR24559">
    <property type="entry name" value="TRANSPOSON TY3-I GAG-POL POLYPROTEIN"/>
    <property type="match status" value="1"/>
</dbReference>
<dbReference type="STRING" id="7897.ENSLACP00000007043"/>
<evidence type="ECO:0000313" key="4">
    <source>
        <dbReference type="Ensembl" id="ENSLACP00000007043.1"/>
    </source>
</evidence>
<dbReference type="Gene3D" id="3.10.10.10">
    <property type="entry name" value="HIV Type 1 Reverse Transcriptase, subunit A, domain 1"/>
    <property type="match status" value="1"/>
</dbReference>
<dbReference type="Gene3D" id="3.30.70.270">
    <property type="match status" value="1"/>
</dbReference>
<evidence type="ECO:0000256" key="2">
    <source>
        <dbReference type="ARBA" id="ARBA00012180"/>
    </source>
</evidence>
<dbReference type="InParanoid" id="H3ABM2"/>
<dbReference type="Pfam" id="PF00078">
    <property type="entry name" value="RVT_1"/>
    <property type="match status" value="1"/>
</dbReference>
<protein>
    <recommendedName>
        <fullName evidence="2">ribonuclease H</fullName>
        <ecNumber evidence="2">3.1.26.4</ecNumber>
    </recommendedName>
</protein>
<reference evidence="5" key="1">
    <citation type="submission" date="2011-08" db="EMBL/GenBank/DDBJ databases">
        <title>The draft genome of Latimeria chalumnae.</title>
        <authorList>
            <person name="Di Palma F."/>
            <person name="Alfoldi J."/>
            <person name="Johnson J."/>
            <person name="Berlin A."/>
            <person name="Gnerre S."/>
            <person name="Jaffe D."/>
            <person name="MacCallum I."/>
            <person name="Young S."/>
            <person name="Walker B.J."/>
            <person name="Lander E."/>
            <person name="Lindblad-Toh K."/>
        </authorList>
    </citation>
    <scope>NUCLEOTIDE SEQUENCE [LARGE SCALE GENOMIC DNA]</scope>
    <source>
        <strain evidence="5">Wild caught</strain>
    </source>
</reference>
<evidence type="ECO:0000313" key="5">
    <source>
        <dbReference type="Proteomes" id="UP000008672"/>
    </source>
</evidence>
<dbReference type="EMBL" id="AFYH01228848">
    <property type="status" value="NOT_ANNOTATED_CDS"/>
    <property type="molecule type" value="Genomic_DNA"/>
</dbReference>
<evidence type="ECO:0000259" key="3">
    <source>
        <dbReference type="Pfam" id="PF00078"/>
    </source>
</evidence>
<dbReference type="InterPro" id="IPR053134">
    <property type="entry name" value="RNA-dir_DNA_polymerase"/>
</dbReference>